<protein>
    <recommendedName>
        <fullName evidence="1">HNH nuclease domain-containing protein</fullName>
    </recommendedName>
</protein>
<feature type="domain" description="HNH nuclease" evidence="1">
    <location>
        <begin position="156"/>
        <end position="210"/>
    </location>
</feature>
<evidence type="ECO:0000313" key="2">
    <source>
        <dbReference type="EMBL" id="EIW89227.1"/>
    </source>
</evidence>
<organism evidence="2 3">
    <name type="scientific">Alishewanella agri BL06</name>
    <dbReference type="NCBI Taxonomy" id="1195246"/>
    <lineage>
        <taxon>Bacteria</taxon>
        <taxon>Pseudomonadati</taxon>
        <taxon>Pseudomonadota</taxon>
        <taxon>Gammaproteobacteria</taxon>
        <taxon>Alteromonadales</taxon>
        <taxon>Alteromonadaceae</taxon>
        <taxon>Alishewanella</taxon>
    </lineage>
</organism>
<dbReference type="AlphaFoldDB" id="I9P2T8"/>
<dbReference type="Gene3D" id="1.10.30.50">
    <property type="match status" value="1"/>
</dbReference>
<dbReference type="InterPro" id="IPR003615">
    <property type="entry name" value="HNH_nuc"/>
</dbReference>
<dbReference type="STRING" id="1195246.AGRI_07060"/>
<sequence length="217" mass="24923">MKFQLESHNRNVPDQDLIDDLKRVADELEKDKVTIDEYNERGNYHSTTLNRRFGSWFKALEKAGLKKTRTLNISNDELFENLVDVWTSLGRQPKYNDLTKDVSKYSSGTYEKRFGGWRKSLEAFVSWVNEGELPEQSGVEQQKVSSKRTPRNINWRLRAMVLMKDGARCKLCGATPQDGAKLHVDHIVPWANGGETVFENLQILCEKCNIGKSNVEV</sequence>
<dbReference type="Pfam" id="PF01844">
    <property type="entry name" value="HNH"/>
    <property type="match status" value="1"/>
</dbReference>
<gene>
    <name evidence="2" type="ORF">AGRI_07060</name>
</gene>
<dbReference type="CDD" id="cd00085">
    <property type="entry name" value="HNHc"/>
    <property type="match status" value="1"/>
</dbReference>
<name>I9P2T8_9ALTE</name>
<dbReference type="eggNOG" id="COG1403">
    <property type="taxonomic scope" value="Bacteria"/>
</dbReference>
<dbReference type="Proteomes" id="UP000035062">
    <property type="component" value="Unassembled WGS sequence"/>
</dbReference>
<dbReference type="InterPro" id="IPR041025">
    <property type="entry name" value="HNH_repeat"/>
</dbReference>
<dbReference type="InterPro" id="IPR002711">
    <property type="entry name" value="HNH"/>
</dbReference>
<dbReference type="Pfam" id="PF18780">
    <property type="entry name" value="HNH_repeat"/>
    <property type="match status" value="2"/>
</dbReference>
<dbReference type="GO" id="GO:0004519">
    <property type="term" value="F:endonuclease activity"/>
    <property type="evidence" value="ECO:0007669"/>
    <property type="project" value="InterPro"/>
</dbReference>
<keyword evidence="3" id="KW-1185">Reference proteome</keyword>
<comment type="caution">
    <text evidence="2">The sequence shown here is derived from an EMBL/GenBank/DDBJ whole genome shotgun (WGS) entry which is preliminary data.</text>
</comment>
<dbReference type="SMART" id="SM00507">
    <property type="entry name" value="HNHc"/>
    <property type="match status" value="1"/>
</dbReference>
<accession>I9P2T8</accession>
<proteinExistence type="predicted"/>
<evidence type="ECO:0000313" key="3">
    <source>
        <dbReference type="Proteomes" id="UP000035062"/>
    </source>
</evidence>
<evidence type="ECO:0000259" key="1">
    <source>
        <dbReference type="SMART" id="SM00507"/>
    </source>
</evidence>
<dbReference type="RefSeq" id="WP_008984303.1">
    <property type="nucleotide sequence ID" value="NZ_AKKU01000012.1"/>
</dbReference>
<dbReference type="EMBL" id="AKKU01000012">
    <property type="protein sequence ID" value="EIW89227.1"/>
    <property type="molecule type" value="Genomic_DNA"/>
</dbReference>
<dbReference type="GO" id="GO:0003676">
    <property type="term" value="F:nucleic acid binding"/>
    <property type="evidence" value="ECO:0007669"/>
    <property type="project" value="InterPro"/>
</dbReference>
<dbReference type="PANTHER" id="PTHR33877:SF2">
    <property type="entry name" value="OS07G0170200 PROTEIN"/>
    <property type="match status" value="1"/>
</dbReference>
<dbReference type="InterPro" id="IPR052892">
    <property type="entry name" value="NA-targeting_endonuclease"/>
</dbReference>
<dbReference type="PANTHER" id="PTHR33877">
    <property type="entry name" value="SLL1193 PROTEIN"/>
    <property type="match status" value="1"/>
</dbReference>
<dbReference type="GO" id="GO:0008270">
    <property type="term" value="F:zinc ion binding"/>
    <property type="evidence" value="ECO:0007669"/>
    <property type="project" value="InterPro"/>
</dbReference>
<reference evidence="2 3" key="1">
    <citation type="journal article" date="2012" name="J. Bacteriol.">
        <title>Genome Sequence of Pectin-Degrading Alishewanella agri, Isolated from Landfill Soil.</title>
        <authorList>
            <person name="Kim J."/>
            <person name="Jung J."/>
            <person name="Sung J.S."/>
            <person name="Chun J."/>
            <person name="Park W."/>
        </authorList>
    </citation>
    <scope>NUCLEOTIDE SEQUENCE [LARGE SCALE GENOMIC DNA]</scope>
    <source>
        <strain evidence="2 3">BL06</strain>
    </source>
</reference>